<dbReference type="InterPro" id="IPR011990">
    <property type="entry name" value="TPR-like_helical_dom_sf"/>
</dbReference>
<dbReference type="RefSeq" id="WP_160960146.1">
    <property type="nucleotide sequence ID" value="NZ_WVUD01000010.1"/>
</dbReference>
<dbReference type="Gene3D" id="1.25.40.10">
    <property type="entry name" value="Tetratricopeptide repeat domain"/>
    <property type="match status" value="1"/>
</dbReference>
<evidence type="ECO:0000313" key="5">
    <source>
        <dbReference type="Proteomes" id="UP000482487"/>
    </source>
</evidence>
<dbReference type="PANTHER" id="PTHR45586">
    <property type="entry name" value="TPR REPEAT-CONTAINING PROTEIN PA4667"/>
    <property type="match status" value="1"/>
</dbReference>
<evidence type="ECO:0000313" key="4">
    <source>
        <dbReference type="EMBL" id="MYL83094.1"/>
    </source>
</evidence>
<keyword evidence="2 3" id="KW-0802">TPR repeat</keyword>
<dbReference type="EMBL" id="WVUD01000010">
    <property type="protein sequence ID" value="MYL83094.1"/>
    <property type="molecule type" value="Genomic_DNA"/>
</dbReference>
<dbReference type="SUPFAM" id="SSF48452">
    <property type="entry name" value="TPR-like"/>
    <property type="match status" value="1"/>
</dbReference>
<organism evidence="4 5">
    <name type="scientific">Solidesulfovibrio aerotolerans</name>
    <dbReference type="NCBI Taxonomy" id="295255"/>
    <lineage>
        <taxon>Bacteria</taxon>
        <taxon>Pseudomonadati</taxon>
        <taxon>Thermodesulfobacteriota</taxon>
        <taxon>Desulfovibrionia</taxon>
        <taxon>Desulfovibrionales</taxon>
        <taxon>Desulfovibrionaceae</taxon>
        <taxon>Solidesulfovibrio</taxon>
    </lineage>
</organism>
<dbReference type="InterPro" id="IPR051012">
    <property type="entry name" value="CellSynth/LPSAsmb/PSIAsmb"/>
</dbReference>
<proteinExistence type="predicted"/>
<dbReference type="SMART" id="SM00028">
    <property type="entry name" value="TPR"/>
    <property type="match status" value="3"/>
</dbReference>
<sequence>MSAELTKARAQINKVGTYLKQAKPLPAVSALYEAVAAVMRTQLIRSEKEEFSKLILDAVLHLNGDRNLRKIYPLILEYKPGSEKELVDQLYSVLGELQASAVESAKDMMADKEERIERGLAAGKLLIEEKRFDEAKDLLEKLAREFPRDSDLRARIAELFIGGELFEEAFSYLDEAIELSPDQIHHYNRIGIVLRKLRKFDIAEKYFMRATEFAKSDPNLYFNLGRLYIDWARWDKAEKASRLALRLSPGFVEARKLLNYALKKQGKDPEPGA</sequence>
<dbReference type="Pfam" id="PF13181">
    <property type="entry name" value="TPR_8"/>
    <property type="match status" value="2"/>
</dbReference>
<comment type="caution">
    <text evidence="4">The sequence shown here is derived from an EMBL/GenBank/DDBJ whole genome shotgun (WGS) entry which is preliminary data.</text>
</comment>
<evidence type="ECO:0000256" key="2">
    <source>
        <dbReference type="ARBA" id="ARBA00022803"/>
    </source>
</evidence>
<dbReference type="PANTHER" id="PTHR45586:SF1">
    <property type="entry name" value="LIPOPOLYSACCHARIDE ASSEMBLY PROTEIN B"/>
    <property type="match status" value="1"/>
</dbReference>
<evidence type="ECO:0000256" key="3">
    <source>
        <dbReference type="PROSITE-ProRule" id="PRU00339"/>
    </source>
</evidence>
<dbReference type="InterPro" id="IPR019734">
    <property type="entry name" value="TPR_rpt"/>
</dbReference>
<dbReference type="Pfam" id="PF14559">
    <property type="entry name" value="TPR_19"/>
    <property type="match status" value="1"/>
</dbReference>
<evidence type="ECO:0000256" key="1">
    <source>
        <dbReference type="ARBA" id="ARBA00022737"/>
    </source>
</evidence>
<dbReference type="OrthoDB" id="5502572at2"/>
<reference evidence="4 5" key="1">
    <citation type="submission" date="2020-01" db="EMBL/GenBank/DDBJ databases">
        <title>Genome sequence of Desulfovibrio aerotolerans DSM 16695(T).</title>
        <authorList>
            <person name="Karnachuk O."/>
            <person name="Avakyan M."/>
            <person name="Mardanov A."/>
            <person name="Kadnikov V."/>
            <person name="Ravin N."/>
        </authorList>
    </citation>
    <scope>NUCLEOTIDE SEQUENCE [LARGE SCALE GENOMIC DNA]</scope>
    <source>
        <strain evidence="4 5">DSM 16695</strain>
    </source>
</reference>
<dbReference type="PROSITE" id="PS50005">
    <property type="entry name" value="TPR"/>
    <property type="match status" value="2"/>
</dbReference>
<dbReference type="AlphaFoldDB" id="A0A7C9MUX5"/>
<feature type="repeat" description="TPR" evidence="3">
    <location>
        <begin position="150"/>
        <end position="183"/>
    </location>
</feature>
<dbReference type="Proteomes" id="UP000482487">
    <property type="component" value="Unassembled WGS sequence"/>
</dbReference>
<gene>
    <name evidence="4" type="ORF">GTA51_08085</name>
</gene>
<protein>
    <submittedName>
        <fullName evidence="4">Tetratricopeptide repeat protein</fullName>
    </submittedName>
</protein>
<keyword evidence="5" id="KW-1185">Reference proteome</keyword>
<accession>A0A7C9MUX5</accession>
<name>A0A7C9MUX5_9BACT</name>
<keyword evidence="1" id="KW-0677">Repeat</keyword>
<feature type="repeat" description="TPR" evidence="3">
    <location>
        <begin position="218"/>
        <end position="251"/>
    </location>
</feature>